<dbReference type="PIRSF" id="PIRSF000097">
    <property type="entry name" value="AKR"/>
    <property type="match status" value="1"/>
</dbReference>
<dbReference type="EMBL" id="OV121133">
    <property type="protein sequence ID" value="CAH0551981.1"/>
    <property type="molecule type" value="Genomic_DNA"/>
</dbReference>
<dbReference type="PROSITE" id="PS00062">
    <property type="entry name" value="ALDOKETO_REDUCTASE_2"/>
    <property type="match status" value="1"/>
</dbReference>
<accession>A0A9P0AXT9</accession>
<keyword evidence="2" id="KW-0521">NADP</keyword>
<feature type="domain" description="NADP-dependent oxidoreductase" evidence="7">
    <location>
        <begin position="39"/>
        <end position="325"/>
    </location>
</feature>
<evidence type="ECO:0000256" key="4">
    <source>
        <dbReference type="PIRSR" id="PIRSR000097-1"/>
    </source>
</evidence>
<evidence type="ECO:0000256" key="1">
    <source>
        <dbReference type="ARBA" id="ARBA00007905"/>
    </source>
</evidence>
<dbReference type="PANTHER" id="PTHR11732">
    <property type="entry name" value="ALDO/KETO REDUCTASE"/>
    <property type="match status" value="1"/>
</dbReference>
<reference evidence="8" key="1">
    <citation type="submission" date="2021-12" db="EMBL/GenBank/DDBJ databases">
        <authorList>
            <person name="King R."/>
        </authorList>
    </citation>
    <scope>NUCLEOTIDE SEQUENCE</scope>
</reference>
<dbReference type="Pfam" id="PF00248">
    <property type="entry name" value="Aldo_ket_red"/>
    <property type="match status" value="1"/>
</dbReference>
<dbReference type="OrthoDB" id="416253at2759"/>
<dbReference type="Gene3D" id="3.20.20.100">
    <property type="entry name" value="NADP-dependent oxidoreductase domain"/>
    <property type="match status" value="1"/>
</dbReference>
<evidence type="ECO:0000256" key="3">
    <source>
        <dbReference type="ARBA" id="ARBA00023002"/>
    </source>
</evidence>
<dbReference type="PRINTS" id="PR00069">
    <property type="entry name" value="ALDKETRDTASE"/>
</dbReference>
<dbReference type="GO" id="GO:0016491">
    <property type="term" value="F:oxidoreductase activity"/>
    <property type="evidence" value="ECO:0007669"/>
    <property type="project" value="UniProtKB-KW"/>
</dbReference>
<feature type="binding site" evidence="5">
    <location>
        <position position="134"/>
    </location>
    <ligand>
        <name>substrate</name>
    </ligand>
</feature>
<proteinExistence type="inferred from homology"/>
<evidence type="ECO:0000313" key="8">
    <source>
        <dbReference type="EMBL" id="CAH0551981.1"/>
    </source>
</evidence>
<gene>
    <name evidence="8" type="ORF">MELIAE_LOCUS4467</name>
</gene>
<feature type="site" description="Lowers pKa of active site Tyr" evidence="6">
    <location>
        <position position="101"/>
    </location>
</feature>
<name>A0A9P0AXT9_BRAAE</name>
<organism evidence="8 9">
    <name type="scientific">Brassicogethes aeneus</name>
    <name type="common">Rape pollen beetle</name>
    <name type="synonym">Meligethes aeneus</name>
    <dbReference type="NCBI Taxonomy" id="1431903"/>
    <lineage>
        <taxon>Eukaryota</taxon>
        <taxon>Metazoa</taxon>
        <taxon>Ecdysozoa</taxon>
        <taxon>Arthropoda</taxon>
        <taxon>Hexapoda</taxon>
        <taxon>Insecta</taxon>
        <taxon>Pterygota</taxon>
        <taxon>Neoptera</taxon>
        <taxon>Endopterygota</taxon>
        <taxon>Coleoptera</taxon>
        <taxon>Polyphaga</taxon>
        <taxon>Cucujiformia</taxon>
        <taxon>Nitidulidae</taxon>
        <taxon>Meligethinae</taxon>
        <taxon>Brassicogethes</taxon>
    </lineage>
</organism>
<dbReference type="Proteomes" id="UP001154078">
    <property type="component" value="Chromosome 2"/>
</dbReference>
<comment type="similarity">
    <text evidence="1">Belongs to the aldo/keto reductase family.</text>
</comment>
<dbReference type="InterPro" id="IPR036812">
    <property type="entry name" value="NAD(P)_OxRdtase_dom_sf"/>
</dbReference>
<sequence length="353" mass="40441">MTVLSTRKFIKFIFRKIHLRNKMKVIPLDTEGKIQMPVIGLGTWRAKPEEVQNAVLAALENGYKHIDTAFNYNNEDAIGEALQRFYASGKGKREDLFITTKLPHVGNRPSEAEKFLKMSMEKLQVSYLDLYLIHMPFSFFYNGSDYTPLQNEDGSFQLDTNNDIVGTWKVLEEQVKKGTIKAIGLSNFNAEQIQRIYDAAEIKPSVLQIEVHAYCQQRELTELCKKLNITVTAYSPLGSPGANNHFSSKYNYSLDNFPDILGHPVVKEISENHGKSTGQVLLRHHLQHGITVIPKSSNSERIKQNIDVFDFELSEEEMEKLDSLDKGEEGRIFDFKFFKGAENHPEYPFKNRL</sequence>
<evidence type="ECO:0000256" key="2">
    <source>
        <dbReference type="ARBA" id="ARBA00022857"/>
    </source>
</evidence>
<protein>
    <recommendedName>
        <fullName evidence="7">NADP-dependent oxidoreductase domain-containing protein</fullName>
    </recommendedName>
</protein>
<dbReference type="FunFam" id="3.20.20.100:FF:000006">
    <property type="entry name" value="Aldo-keto reductase family 1 member A1"/>
    <property type="match status" value="1"/>
</dbReference>
<dbReference type="InterPro" id="IPR020471">
    <property type="entry name" value="AKR"/>
</dbReference>
<dbReference type="AlphaFoldDB" id="A0A9P0AXT9"/>
<dbReference type="InterPro" id="IPR018170">
    <property type="entry name" value="Aldo/ket_reductase_CS"/>
</dbReference>
<evidence type="ECO:0000259" key="7">
    <source>
        <dbReference type="Pfam" id="PF00248"/>
    </source>
</evidence>
<dbReference type="InterPro" id="IPR023210">
    <property type="entry name" value="NADP_OxRdtase_dom"/>
</dbReference>
<dbReference type="SUPFAM" id="SSF51430">
    <property type="entry name" value="NAD(P)-linked oxidoreductase"/>
    <property type="match status" value="1"/>
</dbReference>
<evidence type="ECO:0000256" key="5">
    <source>
        <dbReference type="PIRSR" id="PIRSR000097-2"/>
    </source>
</evidence>
<evidence type="ECO:0000256" key="6">
    <source>
        <dbReference type="PIRSR" id="PIRSR000097-3"/>
    </source>
</evidence>
<keyword evidence="3" id="KW-0560">Oxidoreductase</keyword>
<evidence type="ECO:0000313" key="9">
    <source>
        <dbReference type="Proteomes" id="UP001154078"/>
    </source>
</evidence>
<keyword evidence="9" id="KW-1185">Reference proteome</keyword>
<dbReference type="PROSITE" id="PS00063">
    <property type="entry name" value="ALDOKETO_REDUCTASE_3"/>
    <property type="match status" value="1"/>
</dbReference>
<feature type="active site" description="Proton donor" evidence="4">
    <location>
        <position position="72"/>
    </location>
</feature>